<feature type="signal peptide" evidence="2">
    <location>
        <begin position="1"/>
        <end position="24"/>
    </location>
</feature>
<feature type="region of interest" description="Disordered" evidence="1">
    <location>
        <begin position="36"/>
        <end position="57"/>
    </location>
</feature>
<comment type="caution">
    <text evidence="3">The sequence shown here is derived from an EMBL/GenBank/DDBJ whole genome shotgun (WGS) entry which is preliminary data.</text>
</comment>
<gene>
    <name evidence="3" type="ORF">KFK09_004941</name>
</gene>
<organism evidence="3 4">
    <name type="scientific">Dendrobium nobile</name>
    <name type="common">Orchid</name>
    <dbReference type="NCBI Taxonomy" id="94219"/>
    <lineage>
        <taxon>Eukaryota</taxon>
        <taxon>Viridiplantae</taxon>
        <taxon>Streptophyta</taxon>
        <taxon>Embryophyta</taxon>
        <taxon>Tracheophyta</taxon>
        <taxon>Spermatophyta</taxon>
        <taxon>Magnoliopsida</taxon>
        <taxon>Liliopsida</taxon>
        <taxon>Asparagales</taxon>
        <taxon>Orchidaceae</taxon>
        <taxon>Epidendroideae</taxon>
        <taxon>Malaxideae</taxon>
        <taxon>Dendrobiinae</taxon>
        <taxon>Dendrobium</taxon>
    </lineage>
</organism>
<dbReference type="Proteomes" id="UP000829196">
    <property type="component" value="Unassembled WGS sequence"/>
</dbReference>
<evidence type="ECO:0000313" key="4">
    <source>
        <dbReference type="Proteomes" id="UP000829196"/>
    </source>
</evidence>
<reference evidence="3" key="1">
    <citation type="journal article" date="2022" name="Front. Genet.">
        <title>Chromosome-Scale Assembly of the Dendrobium nobile Genome Provides Insights Into the Molecular Mechanism of the Biosynthesis of the Medicinal Active Ingredient of Dendrobium.</title>
        <authorList>
            <person name="Xu Q."/>
            <person name="Niu S.-C."/>
            <person name="Li K.-L."/>
            <person name="Zheng P.-J."/>
            <person name="Zhang X.-J."/>
            <person name="Jia Y."/>
            <person name="Liu Y."/>
            <person name="Niu Y.-X."/>
            <person name="Yu L.-H."/>
            <person name="Chen D.-F."/>
            <person name="Zhang G.-Q."/>
        </authorList>
    </citation>
    <scope>NUCLEOTIDE SEQUENCE</scope>
    <source>
        <tissue evidence="3">Leaf</tissue>
    </source>
</reference>
<accession>A0A8T3BWZ9</accession>
<sequence length="87" mass="9476">MASRRTLVLLFLISLLLLPPPLQARKLLDFIESIESQHSSSPSKAEQSSVADTDTSKLLSQRKLMTSYGEISNERILGSVPSPGVGH</sequence>
<proteinExistence type="predicted"/>
<dbReference type="AlphaFoldDB" id="A0A8T3BWZ9"/>
<dbReference type="EMBL" id="JAGYWB010000005">
    <property type="protein sequence ID" value="KAI0522561.1"/>
    <property type="molecule type" value="Genomic_DNA"/>
</dbReference>
<evidence type="ECO:0000256" key="2">
    <source>
        <dbReference type="SAM" id="SignalP"/>
    </source>
</evidence>
<evidence type="ECO:0000256" key="1">
    <source>
        <dbReference type="SAM" id="MobiDB-lite"/>
    </source>
</evidence>
<keyword evidence="4" id="KW-1185">Reference proteome</keyword>
<keyword evidence="2" id="KW-0732">Signal</keyword>
<name>A0A8T3BWZ9_DENNO</name>
<evidence type="ECO:0000313" key="3">
    <source>
        <dbReference type="EMBL" id="KAI0522561.1"/>
    </source>
</evidence>
<protein>
    <submittedName>
        <fullName evidence="3">Uncharacterized protein</fullName>
    </submittedName>
</protein>
<feature type="chain" id="PRO_5035826409" evidence="2">
    <location>
        <begin position="25"/>
        <end position="87"/>
    </location>
</feature>
<feature type="compositionally biased region" description="Polar residues" evidence="1">
    <location>
        <begin position="44"/>
        <end position="57"/>
    </location>
</feature>